<dbReference type="PANTHER" id="PTHR10566">
    <property type="entry name" value="CHAPERONE-ACTIVITY OF BC1 COMPLEX CABC1 -RELATED"/>
    <property type="match status" value="1"/>
</dbReference>
<dbReference type="AlphaFoldDB" id="A0A1R3J0L4"/>
<sequence>MDAAARPQLVYSGIDPVRFSFPRSNRVSIRTRTRKVLAVATDPKPTRNGPSQPSSSKNNINGSSKSINGVSTRMGDVSKEIQKMRAQMEEDEQLAILMRGLRGQNLKDSQFADNNIQLRLVEVDESSEFLPLVYDPATIAAYWGKRPRAVATRIIQLLSVAGGFLSRLAMDVINKKVKENEVARAIELREIVTSLGPAYIKLGQALSIRPDILSPAAMTELQKLCDKVPSFPDDVAMALIEEELGQPWQEIYSELSSSPIAAASLGQVYKGRLKENGDLVAVKVQRPFVLETVTVDLYVIRNLGLFLRKFPQISVDVVGLVDEWAARFFEELDYVNEGENGTLFAEMLRKDLPQVVIPRTYNKYTSRKVLTTGWIEGEKLSQSTESDVGELVNVGVICYLKQLLDTGIFHADPHPGNLIRTPDGKLAILDFGLVTKLTDDQKYGMIEAIAHLIHRDYAEIVKDFVKLDFIPEGVNLEPILPVLAKVFDQALEGGGAKNINFQDLAADLAQITFDYPFRIPPYFALIIRAIGVLEGIALVGNPDFAIVDEAYPYIAQRLLTDESPRLRNALRYTIYGKSGVFDAERFIDVMQAFENFITAAKSGGGEGLNGDMAELGILQNQADFTFPRLLPSGSQSTQPIQTRAALAFLLSERGNFFREFLLDEIVKGIDALTREQLVQVMSVLGVRNAAPVFSMVPTVGPFKPAGLLPSITEEDRIILNNVQKIVEFLTAGSSLSATPNQGVNAAQVIRELLPVLPGISATVLPEATSSAIELYQ</sequence>
<dbReference type="InterPro" id="IPR011009">
    <property type="entry name" value="Kinase-like_dom_sf"/>
</dbReference>
<dbReference type="OrthoDB" id="427480at2759"/>
<dbReference type="SUPFAM" id="SSF56112">
    <property type="entry name" value="Protein kinase-like (PK-like)"/>
    <property type="match status" value="1"/>
</dbReference>
<keyword evidence="5" id="KW-1185">Reference proteome</keyword>
<dbReference type="GO" id="GO:0005524">
    <property type="term" value="F:ATP binding"/>
    <property type="evidence" value="ECO:0007669"/>
    <property type="project" value="InterPro"/>
</dbReference>
<feature type="compositionally biased region" description="Low complexity" evidence="2">
    <location>
        <begin position="54"/>
        <end position="69"/>
    </location>
</feature>
<dbReference type="Pfam" id="PF03109">
    <property type="entry name" value="ABC1"/>
    <property type="match status" value="1"/>
</dbReference>
<feature type="region of interest" description="Disordered" evidence="2">
    <location>
        <begin position="37"/>
        <end position="72"/>
    </location>
</feature>
<reference evidence="5" key="1">
    <citation type="submission" date="2013-09" db="EMBL/GenBank/DDBJ databases">
        <title>Corchorus olitorius genome sequencing.</title>
        <authorList>
            <person name="Alam M."/>
            <person name="Haque M.S."/>
            <person name="Islam M.S."/>
            <person name="Emdad E.M."/>
            <person name="Islam M.M."/>
            <person name="Ahmed B."/>
            <person name="Halim A."/>
            <person name="Hossen Q.M.M."/>
            <person name="Hossain M.Z."/>
            <person name="Ahmed R."/>
            <person name="Khan M.M."/>
            <person name="Islam R."/>
            <person name="Rashid M.M."/>
            <person name="Khan S.A."/>
            <person name="Rahman M.S."/>
            <person name="Alam M."/>
            <person name="Yahiya A.S."/>
            <person name="Khan M.S."/>
            <person name="Azam M.S."/>
            <person name="Haque T."/>
            <person name="Lashkar M.Z.H."/>
            <person name="Akhand A.I."/>
            <person name="Morshed G."/>
            <person name="Roy S."/>
            <person name="Uddin K.S."/>
            <person name="Rabeya T."/>
            <person name="Hossain A.S."/>
            <person name="Chowdhury A."/>
            <person name="Snigdha A.R."/>
            <person name="Mortoza M.S."/>
            <person name="Matin S.A."/>
            <person name="Hoque S.M.E."/>
            <person name="Islam M.K."/>
            <person name="Roy D.K."/>
            <person name="Haider R."/>
            <person name="Moosa M.M."/>
            <person name="Elias S.M."/>
            <person name="Hasan A.M."/>
            <person name="Jahan S."/>
            <person name="Shafiuddin M."/>
            <person name="Mahmood N."/>
            <person name="Shommy N.S."/>
        </authorList>
    </citation>
    <scope>NUCLEOTIDE SEQUENCE [LARGE SCALE GENOMIC DNA]</scope>
    <source>
        <strain evidence="5">cv. O-4</strain>
    </source>
</reference>
<comment type="caution">
    <text evidence="4">The sequence shown here is derived from an EMBL/GenBank/DDBJ whole genome shotgun (WGS) entry which is preliminary data.</text>
</comment>
<proteinExistence type="inferred from homology"/>
<evidence type="ECO:0000259" key="3">
    <source>
        <dbReference type="PROSITE" id="PS50011"/>
    </source>
</evidence>
<evidence type="ECO:0000313" key="5">
    <source>
        <dbReference type="Proteomes" id="UP000187203"/>
    </source>
</evidence>
<dbReference type="InterPro" id="IPR000719">
    <property type="entry name" value="Prot_kinase_dom"/>
</dbReference>
<protein>
    <recommendedName>
        <fullName evidence="3">Protein kinase domain-containing protein</fullName>
    </recommendedName>
</protein>
<dbReference type="InterPro" id="IPR004147">
    <property type="entry name" value="ABC1_dom"/>
</dbReference>
<dbReference type="GO" id="GO:0009507">
    <property type="term" value="C:chloroplast"/>
    <property type="evidence" value="ECO:0007669"/>
    <property type="project" value="TreeGrafter"/>
</dbReference>
<evidence type="ECO:0000256" key="1">
    <source>
        <dbReference type="ARBA" id="ARBA00009670"/>
    </source>
</evidence>
<dbReference type="Proteomes" id="UP000187203">
    <property type="component" value="Unassembled WGS sequence"/>
</dbReference>
<organism evidence="4 5">
    <name type="scientific">Corchorus olitorius</name>
    <dbReference type="NCBI Taxonomy" id="93759"/>
    <lineage>
        <taxon>Eukaryota</taxon>
        <taxon>Viridiplantae</taxon>
        <taxon>Streptophyta</taxon>
        <taxon>Embryophyta</taxon>
        <taxon>Tracheophyta</taxon>
        <taxon>Spermatophyta</taxon>
        <taxon>Magnoliopsida</taxon>
        <taxon>eudicotyledons</taxon>
        <taxon>Gunneridae</taxon>
        <taxon>Pentapetalae</taxon>
        <taxon>rosids</taxon>
        <taxon>malvids</taxon>
        <taxon>Malvales</taxon>
        <taxon>Malvaceae</taxon>
        <taxon>Grewioideae</taxon>
        <taxon>Apeibeae</taxon>
        <taxon>Corchorus</taxon>
    </lineage>
</organism>
<dbReference type="CDD" id="cd05121">
    <property type="entry name" value="ABC1_ADCK3-like"/>
    <property type="match status" value="1"/>
</dbReference>
<dbReference type="PROSITE" id="PS50011">
    <property type="entry name" value="PROTEIN_KINASE_DOM"/>
    <property type="match status" value="1"/>
</dbReference>
<feature type="domain" description="Protein kinase" evidence="3">
    <location>
        <begin position="254"/>
        <end position="587"/>
    </location>
</feature>
<name>A0A1R3J0L4_9ROSI</name>
<dbReference type="Gene3D" id="1.10.510.10">
    <property type="entry name" value="Transferase(Phosphotransferase) domain 1"/>
    <property type="match status" value="1"/>
</dbReference>
<evidence type="ECO:0000313" key="4">
    <source>
        <dbReference type="EMBL" id="OMO88330.1"/>
    </source>
</evidence>
<comment type="similarity">
    <text evidence="1">Belongs to the protein kinase superfamily. ADCK protein kinase family.</text>
</comment>
<evidence type="ECO:0000256" key="2">
    <source>
        <dbReference type="SAM" id="MobiDB-lite"/>
    </source>
</evidence>
<gene>
    <name evidence="4" type="ORF">COLO4_20299</name>
</gene>
<dbReference type="STRING" id="93759.A0A1R3J0L4"/>
<dbReference type="PANTHER" id="PTHR10566:SF117">
    <property type="entry name" value="UNUSUAL PROTEIN KINASE-RELATED"/>
    <property type="match status" value="1"/>
</dbReference>
<dbReference type="GO" id="GO:0004672">
    <property type="term" value="F:protein kinase activity"/>
    <property type="evidence" value="ECO:0007669"/>
    <property type="project" value="InterPro"/>
</dbReference>
<dbReference type="InterPro" id="IPR050154">
    <property type="entry name" value="UbiB_kinase"/>
</dbReference>
<accession>A0A1R3J0L4</accession>
<dbReference type="EMBL" id="AWUE01017101">
    <property type="protein sequence ID" value="OMO88330.1"/>
    <property type="molecule type" value="Genomic_DNA"/>
</dbReference>